<keyword evidence="4 6" id="KW-0472">Membrane</keyword>
<dbReference type="FunFam" id="1.10.287.70:FF:000115">
    <property type="entry name" value="Cation channel sperm-associated protein 2"/>
    <property type="match status" value="1"/>
</dbReference>
<dbReference type="AlphaFoldDB" id="A0A9D3XQJ5"/>
<sequence>MATAGRGQGRAGSGVGPPGSWQPWQRRGGGRAGAGGGAGRGRRGAGSHGNGGEGAGPALGAGRARDFTAPTSSARSAPAGRSLRRAGTLRPARPRPAPELVAGTRPPEALGASRGWVRCSQHGTCSYPTGGQGRVRLQGKSGSAAARRRSPEDASQTKVSSPFTLLPRADAIRSKLIYTFYLIDHLQGLSHAIPRHNIQDFLDPKKQRKLMFTDHHQLVRFNITPVRNTIITPEKRLRNRIQVRCSRWPPLAMWASWVLNSTIFKSFIICLIFLNMLVLMIKSEVMDKMDASLVSLKLILEVTVWVILLIFIMEILLNWIVSFRGFWKSSWNVFDFSVTIVSVIPEFLDLTGITNKIAAMRLIRAFRILRTLKLFSKFRQVRVIILAIAKTLKAMTFILLLLVVFFSVFAVSGIFFFESYSRSDRTDLEYSMYFRDLPNTLVTLFILFTMDHWYALLQDTWKIPEMNKLISSLYIILWLLIGSFMFRNFFVAIMVTNFQTIRSDLAEEVKQIEAQKKADLFKIQIRESRSQASGLEVGPGAEAPPSAQQLEYKVVVKQSVKDLDWETYIHQNLQSLVEVNEDGQVVWPSDSLFRYFELLEQLQHNLEERKRLQHYAAVAAPAPLHSTRAPQACLPCSLGVRMQANCTMVGMLEHLTFSNKQAGSEATQEPASKLQALPGLC</sequence>
<dbReference type="GO" id="GO:0036128">
    <property type="term" value="C:CatSper complex"/>
    <property type="evidence" value="ECO:0007669"/>
    <property type="project" value="InterPro"/>
</dbReference>
<feature type="compositionally biased region" description="Low complexity" evidence="5">
    <location>
        <begin position="60"/>
        <end position="91"/>
    </location>
</feature>
<dbReference type="Gene3D" id="1.20.120.350">
    <property type="entry name" value="Voltage-gated potassium channels. Chain C"/>
    <property type="match status" value="1"/>
</dbReference>
<dbReference type="GO" id="GO:0030317">
    <property type="term" value="P:flagellated sperm motility"/>
    <property type="evidence" value="ECO:0007669"/>
    <property type="project" value="InterPro"/>
</dbReference>
<feature type="region of interest" description="Disordered" evidence="5">
    <location>
        <begin position="129"/>
        <end position="159"/>
    </location>
</feature>
<gene>
    <name evidence="8" type="ORF">KIL84_014357</name>
</gene>
<dbReference type="InterPro" id="IPR028747">
    <property type="entry name" value="CatSper2"/>
</dbReference>
<evidence type="ECO:0000256" key="1">
    <source>
        <dbReference type="ARBA" id="ARBA00004141"/>
    </source>
</evidence>
<feature type="transmembrane region" description="Helical" evidence="6">
    <location>
        <begin position="469"/>
        <end position="495"/>
    </location>
</feature>
<dbReference type="PANTHER" id="PTHR46923">
    <property type="entry name" value="CATION CHANNEL SPERM-ASSOCIATED PROTEIN 2"/>
    <property type="match status" value="1"/>
</dbReference>
<evidence type="ECO:0000256" key="4">
    <source>
        <dbReference type="ARBA" id="ARBA00023136"/>
    </source>
</evidence>
<organism evidence="8 9">
    <name type="scientific">Mauremys mutica</name>
    <name type="common">yellowpond turtle</name>
    <dbReference type="NCBI Taxonomy" id="74926"/>
    <lineage>
        <taxon>Eukaryota</taxon>
        <taxon>Metazoa</taxon>
        <taxon>Chordata</taxon>
        <taxon>Craniata</taxon>
        <taxon>Vertebrata</taxon>
        <taxon>Euteleostomi</taxon>
        <taxon>Archelosauria</taxon>
        <taxon>Testudinata</taxon>
        <taxon>Testudines</taxon>
        <taxon>Cryptodira</taxon>
        <taxon>Durocryptodira</taxon>
        <taxon>Testudinoidea</taxon>
        <taxon>Geoemydidae</taxon>
        <taxon>Geoemydinae</taxon>
        <taxon>Mauremys</taxon>
    </lineage>
</organism>
<evidence type="ECO:0000256" key="3">
    <source>
        <dbReference type="ARBA" id="ARBA00022989"/>
    </source>
</evidence>
<dbReference type="Pfam" id="PF00520">
    <property type="entry name" value="Ion_trans"/>
    <property type="match status" value="1"/>
</dbReference>
<evidence type="ECO:0000259" key="7">
    <source>
        <dbReference type="Pfam" id="PF00520"/>
    </source>
</evidence>
<comment type="subcellular location">
    <subcellularLocation>
        <location evidence="1">Membrane</location>
        <topology evidence="1">Multi-pass membrane protein</topology>
    </subcellularLocation>
</comment>
<evidence type="ECO:0000256" key="2">
    <source>
        <dbReference type="ARBA" id="ARBA00022692"/>
    </source>
</evidence>
<keyword evidence="9" id="KW-1185">Reference proteome</keyword>
<keyword evidence="2 6" id="KW-0812">Transmembrane</keyword>
<dbReference type="InterPro" id="IPR005821">
    <property type="entry name" value="Ion_trans_dom"/>
</dbReference>
<feature type="region of interest" description="Disordered" evidence="5">
    <location>
        <begin position="1"/>
        <end position="111"/>
    </location>
</feature>
<feature type="compositionally biased region" description="Gly residues" evidence="5">
    <location>
        <begin position="46"/>
        <end position="59"/>
    </location>
</feature>
<feature type="transmembrane region" description="Helical" evidence="6">
    <location>
        <begin position="437"/>
        <end position="457"/>
    </location>
</feature>
<dbReference type="GO" id="GO:0005227">
    <property type="term" value="F:calcium-activated cation channel activity"/>
    <property type="evidence" value="ECO:0007669"/>
    <property type="project" value="InterPro"/>
</dbReference>
<comment type="caution">
    <text evidence="8">The sequence shown here is derived from an EMBL/GenBank/DDBJ whole genome shotgun (WGS) entry which is preliminary data.</text>
</comment>
<dbReference type="Proteomes" id="UP000827986">
    <property type="component" value="Unassembled WGS sequence"/>
</dbReference>
<protein>
    <recommendedName>
        <fullName evidence="7">Ion transport domain-containing protein</fullName>
    </recommendedName>
</protein>
<evidence type="ECO:0000313" key="9">
    <source>
        <dbReference type="Proteomes" id="UP000827986"/>
    </source>
</evidence>
<accession>A0A9D3XQJ5</accession>
<keyword evidence="3 6" id="KW-1133">Transmembrane helix</keyword>
<feature type="compositionally biased region" description="Gly residues" evidence="5">
    <location>
        <begin position="1"/>
        <end position="17"/>
    </location>
</feature>
<dbReference type="SUPFAM" id="SSF81324">
    <property type="entry name" value="Voltage-gated potassium channels"/>
    <property type="match status" value="1"/>
</dbReference>
<feature type="domain" description="Ion transport" evidence="7">
    <location>
        <begin position="262"/>
        <end position="504"/>
    </location>
</feature>
<dbReference type="EMBL" id="JAHDVG010000465">
    <property type="protein sequence ID" value="KAH1183741.1"/>
    <property type="molecule type" value="Genomic_DNA"/>
</dbReference>
<dbReference type="GO" id="GO:0048240">
    <property type="term" value="P:sperm capacitation"/>
    <property type="evidence" value="ECO:0007669"/>
    <property type="project" value="TreeGrafter"/>
</dbReference>
<proteinExistence type="predicted"/>
<feature type="compositionally biased region" description="Gly residues" evidence="5">
    <location>
        <begin position="30"/>
        <end position="39"/>
    </location>
</feature>
<dbReference type="Gene3D" id="1.10.287.70">
    <property type="match status" value="1"/>
</dbReference>
<evidence type="ECO:0000256" key="6">
    <source>
        <dbReference type="SAM" id="Phobius"/>
    </source>
</evidence>
<evidence type="ECO:0000256" key="5">
    <source>
        <dbReference type="SAM" id="MobiDB-lite"/>
    </source>
</evidence>
<dbReference type="InterPro" id="IPR027359">
    <property type="entry name" value="Volt_channel_dom_sf"/>
</dbReference>
<name>A0A9D3XQJ5_9SAUR</name>
<dbReference type="GO" id="GO:0009566">
    <property type="term" value="P:fertilization"/>
    <property type="evidence" value="ECO:0007669"/>
    <property type="project" value="TreeGrafter"/>
</dbReference>
<feature type="transmembrane region" description="Helical" evidence="6">
    <location>
        <begin position="298"/>
        <end position="320"/>
    </location>
</feature>
<feature type="transmembrane region" description="Helical" evidence="6">
    <location>
        <begin position="254"/>
        <end position="278"/>
    </location>
</feature>
<dbReference type="PANTHER" id="PTHR46923:SF1">
    <property type="entry name" value="CATION CHANNEL SPERM-ASSOCIATED PROTEIN 2"/>
    <property type="match status" value="1"/>
</dbReference>
<evidence type="ECO:0000313" key="8">
    <source>
        <dbReference type="EMBL" id="KAH1183741.1"/>
    </source>
</evidence>
<reference evidence="8" key="1">
    <citation type="submission" date="2021-09" db="EMBL/GenBank/DDBJ databases">
        <title>The genome of Mauremys mutica provides insights into the evolution of semi-aquatic lifestyle.</title>
        <authorList>
            <person name="Gong S."/>
            <person name="Gao Y."/>
        </authorList>
    </citation>
    <scope>NUCLEOTIDE SEQUENCE</scope>
    <source>
        <strain evidence="8">MM-2020</strain>
        <tissue evidence="8">Muscle</tissue>
    </source>
</reference>
<feature type="transmembrane region" description="Helical" evidence="6">
    <location>
        <begin position="384"/>
        <end position="417"/>
    </location>
</feature>